<reference evidence="2" key="1">
    <citation type="submission" date="2022-10" db="EMBL/GenBank/DDBJ databases">
        <title>Tapping the CABI collections for fungal endophytes: first genome assemblies for Collariella, Neodidymelliopsis, Ascochyta clinopodiicola, Didymella pomorum, Didymosphaeria variabile, Neocosmospora piperis and Neocucurbitaria cava.</title>
        <authorList>
            <person name="Hill R."/>
        </authorList>
    </citation>
    <scope>NUCLEOTIDE SEQUENCE</scope>
    <source>
        <strain evidence="2">IMI 360193</strain>
    </source>
</reference>
<keyword evidence="3" id="KW-1185">Reference proteome</keyword>
<accession>A0A9W8WQ55</accession>
<proteinExistence type="predicted"/>
<evidence type="ECO:0000313" key="2">
    <source>
        <dbReference type="EMBL" id="KAJ4330317.1"/>
    </source>
</evidence>
<name>A0A9W8WQ55_9PLEO</name>
<dbReference type="Proteomes" id="UP001140562">
    <property type="component" value="Unassembled WGS sequence"/>
</dbReference>
<organism evidence="2 3">
    <name type="scientific">Didymella glomerata</name>
    <dbReference type="NCBI Taxonomy" id="749621"/>
    <lineage>
        <taxon>Eukaryota</taxon>
        <taxon>Fungi</taxon>
        <taxon>Dikarya</taxon>
        <taxon>Ascomycota</taxon>
        <taxon>Pezizomycotina</taxon>
        <taxon>Dothideomycetes</taxon>
        <taxon>Pleosporomycetidae</taxon>
        <taxon>Pleosporales</taxon>
        <taxon>Pleosporineae</taxon>
        <taxon>Didymellaceae</taxon>
        <taxon>Didymella</taxon>
    </lineage>
</organism>
<protein>
    <submittedName>
        <fullName evidence="2">Uncharacterized protein</fullName>
    </submittedName>
</protein>
<evidence type="ECO:0000256" key="1">
    <source>
        <dbReference type="SAM" id="MobiDB-lite"/>
    </source>
</evidence>
<sequence length="81" mass="9271">MPFVSQLYKQAENPFHSPTVMAKPNTSEVCTPGMPEKTSSRMERFLRRAKKAGVEIEEDDWEVVRGGEEDETGEEKWVVVK</sequence>
<feature type="region of interest" description="Disordered" evidence="1">
    <location>
        <begin position="16"/>
        <end position="41"/>
    </location>
</feature>
<dbReference type="OrthoDB" id="10506758at2759"/>
<gene>
    <name evidence="2" type="ORF">N0V87_010115</name>
</gene>
<comment type="caution">
    <text evidence="2">The sequence shown here is derived from an EMBL/GenBank/DDBJ whole genome shotgun (WGS) entry which is preliminary data.</text>
</comment>
<evidence type="ECO:0000313" key="3">
    <source>
        <dbReference type="Proteomes" id="UP001140562"/>
    </source>
</evidence>
<dbReference type="AlphaFoldDB" id="A0A9W8WQ55"/>
<dbReference type="EMBL" id="JAPEUV010000207">
    <property type="protein sequence ID" value="KAJ4330317.1"/>
    <property type="molecule type" value="Genomic_DNA"/>
</dbReference>